<gene>
    <name evidence="1" type="ORF">M378DRAFT_172527</name>
</gene>
<evidence type="ECO:0000313" key="2">
    <source>
        <dbReference type="Proteomes" id="UP000054549"/>
    </source>
</evidence>
<proteinExistence type="predicted"/>
<dbReference type="EMBL" id="KN818410">
    <property type="protein sequence ID" value="KIL56637.1"/>
    <property type="molecule type" value="Genomic_DNA"/>
</dbReference>
<keyword evidence="2" id="KW-1185">Reference proteome</keyword>
<reference evidence="1 2" key="1">
    <citation type="submission" date="2014-04" db="EMBL/GenBank/DDBJ databases">
        <title>Evolutionary Origins and Diversification of the Mycorrhizal Mutualists.</title>
        <authorList>
            <consortium name="DOE Joint Genome Institute"/>
            <consortium name="Mycorrhizal Genomics Consortium"/>
            <person name="Kohler A."/>
            <person name="Kuo A."/>
            <person name="Nagy L.G."/>
            <person name="Floudas D."/>
            <person name="Copeland A."/>
            <person name="Barry K.W."/>
            <person name="Cichocki N."/>
            <person name="Veneault-Fourrey C."/>
            <person name="LaButti K."/>
            <person name="Lindquist E.A."/>
            <person name="Lipzen A."/>
            <person name="Lundell T."/>
            <person name="Morin E."/>
            <person name="Murat C."/>
            <person name="Riley R."/>
            <person name="Ohm R."/>
            <person name="Sun H."/>
            <person name="Tunlid A."/>
            <person name="Henrissat B."/>
            <person name="Grigoriev I.V."/>
            <person name="Hibbett D.S."/>
            <person name="Martin F."/>
        </authorList>
    </citation>
    <scope>NUCLEOTIDE SEQUENCE [LARGE SCALE GENOMIC DNA]</scope>
    <source>
        <strain evidence="1 2">Koide BX008</strain>
    </source>
</reference>
<protein>
    <submittedName>
        <fullName evidence="1">Uncharacterized protein</fullName>
    </submittedName>
</protein>
<organism evidence="1 2">
    <name type="scientific">Amanita muscaria (strain Koide BX008)</name>
    <dbReference type="NCBI Taxonomy" id="946122"/>
    <lineage>
        <taxon>Eukaryota</taxon>
        <taxon>Fungi</taxon>
        <taxon>Dikarya</taxon>
        <taxon>Basidiomycota</taxon>
        <taxon>Agaricomycotina</taxon>
        <taxon>Agaricomycetes</taxon>
        <taxon>Agaricomycetidae</taxon>
        <taxon>Agaricales</taxon>
        <taxon>Pluteineae</taxon>
        <taxon>Amanitaceae</taxon>
        <taxon>Amanita</taxon>
    </lineage>
</organism>
<accession>A0A0C2W673</accession>
<evidence type="ECO:0000313" key="1">
    <source>
        <dbReference type="EMBL" id="KIL56637.1"/>
    </source>
</evidence>
<dbReference type="AlphaFoldDB" id="A0A0C2W673"/>
<dbReference type="InParanoid" id="A0A0C2W673"/>
<dbReference type="Proteomes" id="UP000054549">
    <property type="component" value="Unassembled WGS sequence"/>
</dbReference>
<sequence>MVSNREQSQLSLNMDAIGLVRALIRFDPTETAMKVRSITDAQNLIELIFCVGG</sequence>
<dbReference type="HOGENOM" id="CLU_3068131_0_0_1"/>
<name>A0A0C2W673_AMAMK</name>